<accession>A0ABT6S292</accession>
<dbReference type="Gene3D" id="3.40.50.2300">
    <property type="match status" value="1"/>
</dbReference>
<dbReference type="Proteomes" id="UP001224661">
    <property type="component" value="Unassembled WGS sequence"/>
</dbReference>
<feature type="domain" description="Response regulatory" evidence="4">
    <location>
        <begin position="50"/>
        <end position="162"/>
    </location>
</feature>
<dbReference type="PROSITE" id="PS50043">
    <property type="entry name" value="HTH_LUXR_2"/>
    <property type="match status" value="1"/>
</dbReference>
<dbReference type="EMBL" id="JASCIR010000036">
    <property type="protein sequence ID" value="MDI3390011.1"/>
    <property type="molecule type" value="Genomic_DNA"/>
</dbReference>
<dbReference type="CDD" id="cd06170">
    <property type="entry name" value="LuxR_C_like"/>
    <property type="match status" value="1"/>
</dbReference>
<dbReference type="PRINTS" id="PR00038">
    <property type="entry name" value="HTHLUXR"/>
</dbReference>
<dbReference type="SMART" id="SM00421">
    <property type="entry name" value="HTH_LUXR"/>
    <property type="match status" value="1"/>
</dbReference>
<evidence type="ECO:0000256" key="2">
    <source>
        <dbReference type="PROSITE-ProRule" id="PRU00169"/>
    </source>
</evidence>
<dbReference type="RefSeq" id="WP_282516489.1">
    <property type="nucleotide sequence ID" value="NZ_JASCIR010000036.1"/>
</dbReference>
<gene>
    <name evidence="5" type="ORF">QIS99_28030</name>
</gene>
<evidence type="ECO:0000313" key="6">
    <source>
        <dbReference type="Proteomes" id="UP001224661"/>
    </source>
</evidence>
<name>A0ABT6S292_9ACTN</name>
<feature type="non-terminal residue" evidence="5">
    <location>
        <position position="1"/>
    </location>
</feature>
<dbReference type="InterPro" id="IPR001789">
    <property type="entry name" value="Sig_transdc_resp-reg_receiver"/>
</dbReference>
<dbReference type="InterPro" id="IPR039420">
    <property type="entry name" value="WalR-like"/>
</dbReference>
<dbReference type="InterPro" id="IPR016032">
    <property type="entry name" value="Sig_transdc_resp-reg_C-effctor"/>
</dbReference>
<reference evidence="5 6" key="1">
    <citation type="submission" date="2023-05" db="EMBL/GenBank/DDBJ databases">
        <title>Draft genome sequence of Streptomyces sp. B-S-A8 isolated from a cave soil in Thailand.</title>
        <authorList>
            <person name="Chamroensaksri N."/>
            <person name="Muangham S."/>
        </authorList>
    </citation>
    <scope>NUCLEOTIDE SEQUENCE [LARGE SCALE GENOMIC DNA]</scope>
    <source>
        <strain evidence="5 6">B-S-A8</strain>
    </source>
</reference>
<dbReference type="PROSITE" id="PS50110">
    <property type="entry name" value="RESPONSE_REGULATORY"/>
    <property type="match status" value="1"/>
</dbReference>
<feature type="domain" description="HTH luxR-type" evidence="3">
    <location>
        <begin position="196"/>
        <end position="261"/>
    </location>
</feature>
<organism evidence="5 6">
    <name type="scientific">Streptomyces solicavernae</name>
    <dbReference type="NCBI Taxonomy" id="3043614"/>
    <lineage>
        <taxon>Bacteria</taxon>
        <taxon>Bacillati</taxon>
        <taxon>Actinomycetota</taxon>
        <taxon>Actinomycetes</taxon>
        <taxon>Kitasatosporales</taxon>
        <taxon>Streptomycetaceae</taxon>
        <taxon>Streptomyces</taxon>
    </lineage>
</organism>
<evidence type="ECO:0000313" key="5">
    <source>
        <dbReference type="EMBL" id="MDI3390011.1"/>
    </source>
</evidence>
<dbReference type="SUPFAM" id="SSF52172">
    <property type="entry name" value="CheY-like"/>
    <property type="match status" value="1"/>
</dbReference>
<proteinExistence type="predicted"/>
<keyword evidence="6" id="KW-1185">Reference proteome</keyword>
<dbReference type="InterPro" id="IPR011006">
    <property type="entry name" value="CheY-like_superfamily"/>
</dbReference>
<dbReference type="PANTHER" id="PTHR43214">
    <property type="entry name" value="TWO-COMPONENT RESPONSE REGULATOR"/>
    <property type="match status" value="1"/>
</dbReference>
<protein>
    <submittedName>
        <fullName evidence="5">Response regulator transcription factor</fullName>
    </submittedName>
</protein>
<keyword evidence="1" id="KW-0238">DNA-binding</keyword>
<dbReference type="InterPro" id="IPR000792">
    <property type="entry name" value="Tscrpt_reg_LuxR_C"/>
</dbReference>
<evidence type="ECO:0000259" key="3">
    <source>
        <dbReference type="PROSITE" id="PS50043"/>
    </source>
</evidence>
<evidence type="ECO:0000256" key="1">
    <source>
        <dbReference type="ARBA" id="ARBA00023125"/>
    </source>
</evidence>
<sequence>RAGPGPSGPGPLVATAVAGNGDRSIGVEMTVDYAADGLVLRYEQERPDVCVLLADADPVARHVLAAALGGADGVTVLGTADSREPLHRWPLAGVQVVVLADGSRAQPGPLAGELVHKGIRVLLLGTGWTGRSLGAALATGCAGVLVKDPEIGRLAAAVRAAAAGYVVVSPELVGLWPPQQPRPAAAHRPRREDRTAGLLLRSLTEREREVLTLLAEGLSTREAARRLKVTPATVKSHVSHALAKLSVRNRLEAVLLMRQALDGDRPPWS</sequence>
<comment type="caution">
    <text evidence="2">Lacks conserved residue(s) required for the propagation of feature annotation.</text>
</comment>
<dbReference type="Pfam" id="PF00196">
    <property type="entry name" value="GerE"/>
    <property type="match status" value="1"/>
</dbReference>
<evidence type="ECO:0000259" key="4">
    <source>
        <dbReference type="PROSITE" id="PS50110"/>
    </source>
</evidence>
<dbReference type="SUPFAM" id="SSF46894">
    <property type="entry name" value="C-terminal effector domain of the bipartite response regulators"/>
    <property type="match status" value="1"/>
</dbReference>
<comment type="caution">
    <text evidence="5">The sequence shown here is derived from an EMBL/GenBank/DDBJ whole genome shotgun (WGS) entry which is preliminary data.</text>
</comment>